<dbReference type="InterPro" id="IPR011006">
    <property type="entry name" value="CheY-like_superfamily"/>
</dbReference>
<evidence type="ECO:0000313" key="6">
    <source>
        <dbReference type="Proteomes" id="UP001320898"/>
    </source>
</evidence>
<comment type="caution">
    <text evidence="5">The sequence shown here is derived from an EMBL/GenBank/DDBJ whole genome shotgun (WGS) entry which is preliminary data.</text>
</comment>
<keyword evidence="2" id="KW-0902">Two-component regulatory system</keyword>
<dbReference type="CDD" id="cd17546">
    <property type="entry name" value="REC_hyHK_CKI1_RcsC-like"/>
    <property type="match status" value="1"/>
</dbReference>
<dbReference type="SUPFAM" id="SSF52172">
    <property type="entry name" value="CheY-like"/>
    <property type="match status" value="1"/>
</dbReference>
<dbReference type="AlphaFoldDB" id="A0AAW5R2P5"/>
<dbReference type="Pfam" id="PF00072">
    <property type="entry name" value="Response_reg"/>
    <property type="match status" value="1"/>
</dbReference>
<reference evidence="5 6" key="1">
    <citation type="submission" date="2022-04" db="EMBL/GenBank/DDBJ databases">
        <authorList>
            <person name="Ye Y.-Q."/>
            <person name="Du Z.-J."/>
        </authorList>
    </citation>
    <scope>NUCLEOTIDE SEQUENCE [LARGE SCALE GENOMIC DNA]</scope>
    <source>
        <strain evidence="5 6">A6E488</strain>
    </source>
</reference>
<gene>
    <name evidence="5" type="ORF">MUB46_21990</name>
</gene>
<organism evidence="5 6">
    <name type="scientific">Microbaculum marinisediminis</name>
    <dbReference type="NCBI Taxonomy" id="2931392"/>
    <lineage>
        <taxon>Bacteria</taxon>
        <taxon>Pseudomonadati</taxon>
        <taxon>Pseudomonadota</taxon>
        <taxon>Alphaproteobacteria</taxon>
        <taxon>Hyphomicrobiales</taxon>
        <taxon>Tepidamorphaceae</taxon>
        <taxon>Microbaculum</taxon>
    </lineage>
</organism>
<name>A0AAW5R2P5_9HYPH</name>
<keyword evidence="6" id="KW-1185">Reference proteome</keyword>
<dbReference type="EMBL" id="JALIDZ010000013">
    <property type="protein sequence ID" value="MCT8974546.1"/>
    <property type="molecule type" value="Genomic_DNA"/>
</dbReference>
<dbReference type="GO" id="GO:0000160">
    <property type="term" value="P:phosphorelay signal transduction system"/>
    <property type="evidence" value="ECO:0007669"/>
    <property type="project" value="UniProtKB-KW"/>
</dbReference>
<evidence type="ECO:0000256" key="1">
    <source>
        <dbReference type="ARBA" id="ARBA00022553"/>
    </source>
</evidence>
<dbReference type="PANTHER" id="PTHR45339">
    <property type="entry name" value="HYBRID SIGNAL TRANSDUCTION HISTIDINE KINASE J"/>
    <property type="match status" value="1"/>
</dbReference>
<dbReference type="SMART" id="SM00448">
    <property type="entry name" value="REC"/>
    <property type="match status" value="1"/>
</dbReference>
<dbReference type="InterPro" id="IPR001789">
    <property type="entry name" value="Sig_transdc_resp-reg_receiver"/>
</dbReference>
<sequence length="195" mass="20095">MSADTGSTGRAMTGPGWEDQAGIAALAELVAGLPEPSAALSVSLSALTDSSLRRPATLDHSVAEGLAVRPRVLLVEDNPMNRLMVGVLLDRLGLEHVAVGCAQEAIIRFAREAFDAILLDVEMDGLAGLATARAITGLAGDATPPLVALGRADLEDEILEEAGFSAIAEAPFDTRRLAAALIAAVETSLIESDAQ</sequence>
<proteinExistence type="predicted"/>
<evidence type="ECO:0000313" key="5">
    <source>
        <dbReference type="EMBL" id="MCT8974546.1"/>
    </source>
</evidence>
<accession>A0AAW5R2P5</accession>
<dbReference type="PANTHER" id="PTHR45339:SF1">
    <property type="entry name" value="HYBRID SIGNAL TRANSDUCTION HISTIDINE KINASE J"/>
    <property type="match status" value="1"/>
</dbReference>
<dbReference type="Proteomes" id="UP001320898">
    <property type="component" value="Unassembled WGS sequence"/>
</dbReference>
<dbReference type="Gene3D" id="3.40.50.2300">
    <property type="match status" value="1"/>
</dbReference>
<dbReference type="RefSeq" id="WP_261618133.1">
    <property type="nucleotide sequence ID" value="NZ_JALIDZ010000013.1"/>
</dbReference>
<dbReference type="PROSITE" id="PS50110">
    <property type="entry name" value="RESPONSE_REGULATORY"/>
    <property type="match status" value="1"/>
</dbReference>
<protein>
    <submittedName>
        <fullName evidence="5">Response regulator</fullName>
    </submittedName>
</protein>
<feature type="domain" description="Response regulatory" evidence="4">
    <location>
        <begin position="71"/>
        <end position="185"/>
    </location>
</feature>
<evidence type="ECO:0000256" key="2">
    <source>
        <dbReference type="ARBA" id="ARBA00023012"/>
    </source>
</evidence>
<evidence type="ECO:0000259" key="4">
    <source>
        <dbReference type="PROSITE" id="PS50110"/>
    </source>
</evidence>
<evidence type="ECO:0000256" key="3">
    <source>
        <dbReference type="PROSITE-ProRule" id="PRU00169"/>
    </source>
</evidence>
<feature type="modified residue" description="4-aspartylphosphate" evidence="3">
    <location>
        <position position="120"/>
    </location>
</feature>
<keyword evidence="1 3" id="KW-0597">Phosphoprotein</keyword>